<dbReference type="EnsemblPlants" id="EMT06048">
    <property type="protein sequence ID" value="EMT06048"/>
    <property type="gene ID" value="F775_04035"/>
</dbReference>
<dbReference type="PANTHER" id="PTHR33085">
    <property type="entry name" value="OS12G0113100 PROTEIN-RELATED"/>
    <property type="match status" value="1"/>
</dbReference>
<protein>
    <submittedName>
        <fullName evidence="1">Uncharacterized protein</fullName>
    </submittedName>
</protein>
<name>M8BH28_AEGTA</name>
<organism evidence="1">
    <name type="scientific">Aegilops tauschii</name>
    <name type="common">Tausch's goatgrass</name>
    <name type="synonym">Aegilops squarrosa</name>
    <dbReference type="NCBI Taxonomy" id="37682"/>
    <lineage>
        <taxon>Eukaryota</taxon>
        <taxon>Viridiplantae</taxon>
        <taxon>Streptophyta</taxon>
        <taxon>Embryophyta</taxon>
        <taxon>Tracheophyta</taxon>
        <taxon>Spermatophyta</taxon>
        <taxon>Magnoliopsida</taxon>
        <taxon>Liliopsida</taxon>
        <taxon>Poales</taxon>
        <taxon>Poaceae</taxon>
        <taxon>BOP clade</taxon>
        <taxon>Pooideae</taxon>
        <taxon>Triticodae</taxon>
        <taxon>Triticeae</taxon>
        <taxon>Triticinae</taxon>
        <taxon>Aegilops</taxon>
    </lineage>
</organism>
<proteinExistence type="predicted"/>
<evidence type="ECO:0000313" key="1">
    <source>
        <dbReference type="EnsemblPlants" id="EMT06048"/>
    </source>
</evidence>
<dbReference type="AlphaFoldDB" id="M8BH28"/>
<dbReference type="PANTHER" id="PTHR33085:SF69">
    <property type="entry name" value="OS07G0234700 PROTEIN"/>
    <property type="match status" value="1"/>
</dbReference>
<reference evidence="1" key="1">
    <citation type="submission" date="2015-06" db="UniProtKB">
        <authorList>
            <consortium name="EnsemblPlants"/>
        </authorList>
    </citation>
    <scope>IDENTIFICATION</scope>
</reference>
<sequence>MRRHLYVVLENHRDNGFEIQKLDMDDGDSGSTLRRLPEPVVRGGTGKSLNFAALCSTIIAMDHGTWPDGGATIIHDTNTAELATSNLLPRGLISGCDLAVAVGSRLYAFESHSDNDFRCPACEGGRGTFTHATGSSKWKRRSDWELPFIGPAHYDGDLDAWVRLQHADTPDNDGSETTDGHLFACRVMSATSASRQLPEWRVGGETLFREDPGRRRSKVQLVYVGRRNE</sequence>
<dbReference type="Pfam" id="PF07893">
    <property type="entry name" value="DUF1668"/>
    <property type="match status" value="2"/>
</dbReference>
<dbReference type="InterPro" id="IPR012871">
    <property type="entry name" value="DUF1668_ORYSA"/>
</dbReference>
<accession>M8BH28</accession>